<gene>
    <name evidence="1" type="ORF">Gotri_022477</name>
</gene>
<evidence type="ECO:0000313" key="2">
    <source>
        <dbReference type="Proteomes" id="UP000593568"/>
    </source>
</evidence>
<comment type="caution">
    <text evidence="1">The sequence shown here is derived from an EMBL/GenBank/DDBJ whole genome shotgun (WGS) entry which is preliminary data.</text>
</comment>
<organism evidence="1 2">
    <name type="scientific">Gossypium trilobum</name>
    <dbReference type="NCBI Taxonomy" id="34281"/>
    <lineage>
        <taxon>Eukaryota</taxon>
        <taxon>Viridiplantae</taxon>
        <taxon>Streptophyta</taxon>
        <taxon>Embryophyta</taxon>
        <taxon>Tracheophyta</taxon>
        <taxon>Spermatophyta</taxon>
        <taxon>Magnoliopsida</taxon>
        <taxon>eudicotyledons</taxon>
        <taxon>Gunneridae</taxon>
        <taxon>Pentapetalae</taxon>
        <taxon>rosids</taxon>
        <taxon>malvids</taxon>
        <taxon>Malvales</taxon>
        <taxon>Malvaceae</taxon>
        <taxon>Malvoideae</taxon>
        <taxon>Gossypium</taxon>
    </lineage>
</organism>
<evidence type="ECO:0000313" key="1">
    <source>
        <dbReference type="EMBL" id="MBA0759623.1"/>
    </source>
</evidence>
<dbReference type="AlphaFoldDB" id="A0A7J9DFY9"/>
<keyword evidence="2" id="KW-1185">Reference proteome</keyword>
<reference evidence="1 2" key="1">
    <citation type="journal article" date="2019" name="Genome Biol. Evol.">
        <title>Insights into the evolution of the New World diploid cottons (Gossypium, subgenus Houzingenia) based on genome sequencing.</title>
        <authorList>
            <person name="Grover C.E."/>
            <person name="Arick M.A. 2nd"/>
            <person name="Thrash A."/>
            <person name="Conover J.L."/>
            <person name="Sanders W.S."/>
            <person name="Peterson D.G."/>
            <person name="Frelichowski J.E."/>
            <person name="Scheffler J.A."/>
            <person name="Scheffler B.E."/>
            <person name="Wendel J.F."/>
        </authorList>
    </citation>
    <scope>NUCLEOTIDE SEQUENCE [LARGE SCALE GENOMIC DNA]</scope>
    <source>
        <strain evidence="1">8</strain>
        <tissue evidence="1">Leaf</tissue>
    </source>
</reference>
<dbReference type="EMBL" id="JABEZW010000002">
    <property type="protein sequence ID" value="MBA0759623.1"/>
    <property type="molecule type" value="Genomic_DNA"/>
</dbReference>
<protein>
    <submittedName>
        <fullName evidence="1">Uncharacterized protein</fullName>
    </submittedName>
</protein>
<proteinExistence type="predicted"/>
<sequence length="73" mass="8231">MQEPTLTITKLMPTPPTGWSVIHLSSMYYTPMPSAPSTTTMSLMMYRTSMFQALTESPLVILLMYGTQHSYAH</sequence>
<name>A0A7J9DFY9_9ROSI</name>
<dbReference type="Proteomes" id="UP000593568">
    <property type="component" value="Unassembled WGS sequence"/>
</dbReference>
<accession>A0A7J9DFY9</accession>